<dbReference type="InterPro" id="IPR036282">
    <property type="entry name" value="Glutathione-S-Trfase_C_sf"/>
</dbReference>
<sequence length="255" mass="29059">MTAIQNATTDSNVPPIKLYWLNDSRADRILFLLEELQISYVIEKVQRGPDKLAPPELKQIHPLVQRGPDKLAPPELKQIHPLGKSPVIKDGDRVVAESGFIIDYLIKKYGKSKNLQPSNEDDLFQYDYFLHYVEGSLMPILVMKFIFQNLQKQAPWVVKPIVNAICKKVDDLYLGPNINIHLNFLEGELGKRKWLAGEQFSGADIQASFAVEMLMKRSNASEPSNTNLSRYVQAMRERPAYKRAMEKVGKTTMSD</sequence>
<name>A0A814DQM7_9BILA</name>
<protein>
    <recommendedName>
        <fullName evidence="6">Glutathione transferase</fullName>
    </recommendedName>
</protein>
<dbReference type="Proteomes" id="UP000663855">
    <property type="component" value="Unassembled WGS sequence"/>
</dbReference>
<feature type="domain" description="GST N-terminal" evidence="2">
    <location>
        <begin position="13"/>
        <end position="113"/>
    </location>
</feature>
<proteinExistence type="inferred from homology"/>
<feature type="domain" description="GST C-terminal" evidence="3">
    <location>
        <begin position="119"/>
        <end position="255"/>
    </location>
</feature>
<dbReference type="CDD" id="cd03046">
    <property type="entry name" value="GST_N_GTT1_like"/>
    <property type="match status" value="1"/>
</dbReference>
<dbReference type="InterPro" id="IPR036249">
    <property type="entry name" value="Thioredoxin-like_sf"/>
</dbReference>
<dbReference type="SFLD" id="SFLDG00358">
    <property type="entry name" value="Main_(cytGST)"/>
    <property type="match status" value="1"/>
</dbReference>
<dbReference type="Gene3D" id="3.40.30.10">
    <property type="entry name" value="Glutaredoxin"/>
    <property type="match status" value="2"/>
</dbReference>
<dbReference type="InterPro" id="IPR010987">
    <property type="entry name" value="Glutathione-S-Trfase_C-like"/>
</dbReference>
<dbReference type="Gene3D" id="1.20.1050.10">
    <property type="match status" value="1"/>
</dbReference>
<dbReference type="PROSITE" id="PS50404">
    <property type="entry name" value="GST_NTER"/>
    <property type="match status" value="1"/>
</dbReference>
<gene>
    <name evidence="4" type="ORF">CJN711_LOCUS240</name>
</gene>
<dbReference type="AlphaFoldDB" id="A0A814DQM7"/>
<reference evidence="4" key="1">
    <citation type="submission" date="2021-02" db="EMBL/GenBank/DDBJ databases">
        <authorList>
            <person name="Nowell W R."/>
        </authorList>
    </citation>
    <scope>NUCLEOTIDE SEQUENCE</scope>
</reference>
<dbReference type="Pfam" id="PF00043">
    <property type="entry name" value="GST_C"/>
    <property type="match status" value="1"/>
</dbReference>
<accession>A0A814DQM7</accession>
<dbReference type="Pfam" id="PF13409">
    <property type="entry name" value="GST_N_2"/>
    <property type="match status" value="1"/>
</dbReference>
<evidence type="ECO:0000259" key="3">
    <source>
        <dbReference type="PROSITE" id="PS50405"/>
    </source>
</evidence>
<evidence type="ECO:0000256" key="1">
    <source>
        <dbReference type="ARBA" id="ARBA00007409"/>
    </source>
</evidence>
<evidence type="ECO:0000313" key="5">
    <source>
        <dbReference type="Proteomes" id="UP000663855"/>
    </source>
</evidence>
<dbReference type="CDD" id="cd03189">
    <property type="entry name" value="GST_C_GTT1_like"/>
    <property type="match status" value="1"/>
</dbReference>
<dbReference type="SUPFAM" id="SSF52833">
    <property type="entry name" value="Thioredoxin-like"/>
    <property type="match status" value="1"/>
</dbReference>
<dbReference type="SFLD" id="SFLDS00019">
    <property type="entry name" value="Glutathione_Transferase_(cytos"/>
    <property type="match status" value="1"/>
</dbReference>
<dbReference type="PANTHER" id="PTHR44051:SF9">
    <property type="entry name" value="GLUTATHIONE S-TRANSFERASE 1"/>
    <property type="match status" value="1"/>
</dbReference>
<organism evidence="4 5">
    <name type="scientific">Rotaria magnacalcarata</name>
    <dbReference type="NCBI Taxonomy" id="392030"/>
    <lineage>
        <taxon>Eukaryota</taxon>
        <taxon>Metazoa</taxon>
        <taxon>Spiralia</taxon>
        <taxon>Gnathifera</taxon>
        <taxon>Rotifera</taxon>
        <taxon>Eurotatoria</taxon>
        <taxon>Bdelloidea</taxon>
        <taxon>Philodinida</taxon>
        <taxon>Philodinidae</taxon>
        <taxon>Rotaria</taxon>
    </lineage>
</organism>
<comment type="caution">
    <text evidence="4">The sequence shown here is derived from an EMBL/GenBank/DDBJ whole genome shotgun (WGS) entry which is preliminary data.</text>
</comment>
<evidence type="ECO:0000313" key="4">
    <source>
        <dbReference type="EMBL" id="CAF0957258.1"/>
    </source>
</evidence>
<evidence type="ECO:0000259" key="2">
    <source>
        <dbReference type="PROSITE" id="PS50404"/>
    </source>
</evidence>
<dbReference type="InterPro" id="IPR040079">
    <property type="entry name" value="Glutathione_S-Trfase"/>
</dbReference>
<comment type="similarity">
    <text evidence="1">Belongs to the GST superfamily.</text>
</comment>
<dbReference type="SUPFAM" id="SSF47616">
    <property type="entry name" value="GST C-terminal domain-like"/>
    <property type="match status" value="1"/>
</dbReference>
<dbReference type="PANTHER" id="PTHR44051">
    <property type="entry name" value="GLUTATHIONE S-TRANSFERASE-RELATED"/>
    <property type="match status" value="1"/>
</dbReference>
<dbReference type="InterPro" id="IPR004045">
    <property type="entry name" value="Glutathione_S-Trfase_N"/>
</dbReference>
<dbReference type="InterPro" id="IPR004046">
    <property type="entry name" value="GST_C"/>
</dbReference>
<evidence type="ECO:0008006" key="6">
    <source>
        <dbReference type="Google" id="ProtNLM"/>
    </source>
</evidence>
<dbReference type="PROSITE" id="PS50405">
    <property type="entry name" value="GST_CTER"/>
    <property type="match status" value="1"/>
</dbReference>
<dbReference type="EMBL" id="CAJNOV010000020">
    <property type="protein sequence ID" value="CAF0957258.1"/>
    <property type="molecule type" value="Genomic_DNA"/>
</dbReference>